<dbReference type="InterPro" id="IPR026960">
    <property type="entry name" value="RVT-Znf"/>
</dbReference>
<sequence length="306" mass="35100">MLRNIKLRCTPFHERVTNNTLRFVVDKVRNKLSSWDARQLSLASRVTLAQLVLLSIPSYFMQTVMVLKGLCDEIKRIVRKFVWGSTNGNAKVALISWDSVCQPKSHGGLSLRHLEDHNTSFMMKMGFNIVSNVNVLWVRVIRSKYEIPSGLPKNLSRGRCSFLWRSIAEFFLWLALKRCLLTNVERTRRGIGNSSACGFCGHEYEDVLRVLRNCSVARIIWDKLILEERRSRLFLELRKGPVSYSWAKQYSLGLKATFHKAHGYFHNSYKDSNWVSLKMDGSVTLDEGFAATGGFVCDHNDGWIMG</sequence>
<evidence type="ECO:0000313" key="3">
    <source>
        <dbReference type="Proteomes" id="UP000828251"/>
    </source>
</evidence>
<proteinExistence type="predicted"/>
<gene>
    <name evidence="2" type="ORF">J1N35_030094</name>
</gene>
<evidence type="ECO:0000259" key="1">
    <source>
        <dbReference type="Pfam" id="PF13966"/>
    </source>
</evidence>
<dbReference type="OrthoDB" id="1436389at2759"/>
<organism evidence="2 3">
    <name type="scientific">Gossypium stocksii</name>
    <dbReference type="NCBI Taxonomy" id="47602"/>
    <lineage>
        <taxon>Eukaryota</taxon>
        <taxon>Viridiplantae</taxon>
        <taxon>Streptophyta</taxon>
        <taxon>Embryophyta</taxon>
        <taxon>Tracheophyta</taxon>
        <taxon>Spermatophyta</taxon>
        <taxon>Magnoliopsida</taxon>
        <taxon>eudicotyledons</taxon>
        <taxon>Gunneridae</taxon>
        <taxon>Pentapetalae</taxon>
        <taxon>rosids</taxon>
        <taxon>malvids</taxon>
        <taxon>Malvales</taxon>
        <taxon>Malvaceae</taxon>
        <taxon>Malvoideae</taxon>
        <taxon>Gossypium</taxon>
    </lineage>
</organism>
<dbReference type="EMBL" id="JAIQCV010000009">
    <property type="protein sequence ID" value="KAH1065107.1"/>
    <property type="molecule type" value="Genomic_DNA"/>
</dbReference>
<dbReference type="AlphaFoldDB" id="A0A9D3ZTU2"/>
<feature type="domain" description="Reverse transcriptase zinc-binding" evidence="1">
    <location>
        <begin position="163"/>
        <end position="221"/>
    </location>
</feature>
<dbReference type="Pfam" id="PF13966">
    <property type="entry name" value="zf-RVT"/>
    <property type="match status" value="1"/>
</dbReference>
<evidence type="ECO:0000313" key="2">
    <source>
        <dbReference type="EMBL" id="KAH1065107.1"/>
    </source>
</evidence>
<accession>A0A9D3ZTU2</accession>
<comment type="caution">
    <text evidence="2">The sequence shown here is derived from an EMBL/GenBank/DDBJ whole genome shotgun (WGS) entry which is preliminary data.</text>
</comment>
<keyword evidence="3" id="KW-1185">Reference proteome</keyword>
<dbReference type="Proteomes" id="UP000828251">
    <property type="component" value="Unassembled WGS sequence"/>
</dbReference>
<name>A0A9D3ZTU2_9ROSI</name>
<dbReference type="PANTHER" id="PTHR33116:SF86">
    <property type="entry name" value="REVERSE TRANSCRIPTASE DOMAIN-CONTAINING PROTEIN"/>
    <property type="match status" value="1"/>
</dbReference>
<reference evidence="2 3" key="1">
    <citation type="journal article" date="2021" name="Plant Biotechnol. J.">
        <title>Multi-omics assisted identification of the key and species-specific regulatory components of drought-tolerant mechanisms in Gossypium stocksii.</title>
        <authorList>
            <person name="Yu D."/>
            <person name="Ke L."/>
            <person name="Zhang D."/>
            <person name="Wu Y."/>
            <person name="Sun Y."/>
            <person name="Mei J."/>
            <person name="Sun J."/>
            <person name="Sun Y."/>
        </authorList>
    </citation>
    <scope>NUCLEOTIDE SEQUENCE [LARGE SCALE GENOMIC DNA]</scope>
    <source>
        <strain evidence="3">cv. E1</strain>
        <tissue evidence="2">Leaf</tissue>
    </source>
</reference>
<dbReference type="PANTHER" id="PTHR33116">
    <property type="entry name" value="REVERSE TRANSCRIPTASE ZINC-BINDING DOMAIN-CONTAINING PROTEIN-RELATED-RELATED"/>
    <property type="match status" value="1"/>
</dbReference>
<protein>
    <recommendedName>
        <fullName evidence="1">Reverse transcriptase zinc-binding domain-containing protein</fullName>
    </recommendedName>
</protein>